<dbReference type="EMBL" id="GGEC01080577">
    <property type="protein sequence ID" value="MBX61061.1"/>
    <property type="molecule type" value="Transcribed_RNA"/>
</dbReference>
<sequence>MKMVNQRNVNNVNGHIEFSIRLDI</sequence>
<evidence type="ECO:0000313" key="1">
    <source>
        <dbReference type="EMBL" id="MBX61061.1"/>
    </source>
</evidence>
<proteinExistence type="predicted"/>
<reference evidence="1" key="1">
    <citation type="submission" date="2018-02" db="EMBL/GenBank/DDBJ databases">
        <title>Rhizophora mucronata_Transcriptome.</title>
        <authorList>
            <person name="Meera S.P."/>
            <person name="Sreeshan A."/>
            <person name="Augustine A."/>
        </authorList>
    </citation>
    <scope>NUCLEOTIDE SEQUENCE</scope>
    <source>
        <tissue evidence="1">Leaf</tissue>
    </source>
</reference>
<name>A0A2P2Q251_RHIMU</name>
<protein>
    <submittedName>
        <fullName evidence="1">Uncharacterized protein</fullName>
    </submittedName>
</protein>
<organism evidence="1">
    <name type="scientific">Rhizophora mucronata</name>
    <name type="common">Asiatic mangrove</name>
    <dbReference type="NCBI Taxonomy" id="61149"/>
    <lineage>
        <taxon>Eukaryota</taxon>
        <taxon>Viridiplantae</taxon>
        <taxon>Streptophyta</taxon>
        <taxon>Embryophyta</taxon>
        <taxon>Tracheophyta</taxon>
        <taxon>Spermatophyta</taxon>
        <taxon>Magnoliopsida</taxon>
        <taxon>eudicotyledons</taxon>
        <taxon>Gunneridae</taxon>
        <taxon>Pentapetalae</taxon>
        <taxon>rosids</taxon>
        <taxon>fabids</taxon>
        <taxon>Malpighiales</taxon>
        <taxon>Rhizophoraceae</taxon>
        <taxon>Rhizophora</taxon>
    </lineage>
</organism>
<accession>A0A2P2Q251</accession>
<dbReference type="AlphaFoldDB" id="A0A2P2Q251"/>